<comment type="caution">
    <text evidence="1">The sequence shown here is derived from an EMBL/GenBank/DDBJ whole genome shotgun (WGS) entry which is preliminary data.</text>
</comment>
<keyword evidence="2" id="KW-1185">Reference proteome</keyword>
<protein>
    <submittedName>
        <fullName evidence="1">Uncharacterized protein</fullName>
    </submittedName>
</protein>
<evidence type="ECO:0000313" key="2">
    <source>
        <dbReference type="Proteomes" id="UP001204144"/>
    </source>
</evidence>
<dbReference type="AlphaFoldDB" id="A0AAE3KTJ6"/>
<accession>A0AAE3KTJ6</accession>
<organism evidence="1 2">
    <name type="scientific">Lacihabitans soyangensis</name>
    <dbReference type="NCBI Taxonomy" id="869394"/>
    <lineage>
        <taxon>Bacteria</taxon>
        <taxon>Pseudomonadati</taxon>
        <taxon>Bacteroidota</taxon>
        <taxon>Cytophagia</taxon>
        <taxon>Cytophagales</taxon>
        <taxon>Leadbetterellaceae</taxon>
        <taxon>Lacihabitans</taxon>
    </lineage>
</organism>
<evidence type="ECO:0000313" key="1">
    <source>
        <dbReference type="EMBL" id="MCP9762306.1"/>
    </source>
</evidence>
<gene>
    <name evidence="1" type="ORF">EGI31_05020</name>
</gene>
<name>A0AAE3KTJ6_9BACT</name>
<sequence>MQKHPKIAPKQLRVKLLDYIYNGPYEPFVAMAIVYAVAQILEIPLPKLDEIKMAFSLNVNFPLSVGFNTWISHKVVVNNIDMQSKSSKEKRWNWQWDYEVSFLISDHNIDHREVILVTADTEIITMLQDFGYINRAMTLPEYLSFLDS</sequence>
<proteinExistence type="predicted"/>
<dbReference type="RefSeq" id="WP_255036067.1">
    <property type="nucleotide sequence ID" value="NZ_RJUF01000008.1"/>
</dbReference>
<dbReference type="Proteomes" id="UP001204144">
    <property type="component" value="Unassembled WGS sequence"/>
</dbReference>
<reference evidence="1 2" key="1">
    <citation type="submission" date="2018-11" db="EMBL/GenBank/DDBJ databases">
        <title>Novel bacteria species description.</title>
        <authorList>
            <person name="Han J.-H."/>
        </authorList>
    </citation>
    <scope>NUCLEOTIDE SEQUENCE [LARGE SCALE GENOMIC DNA]</scope>
    <source>
        <strain evidence="1 2">KCTC23259</strain>
    </source>
</reference>
<dbReference type="EMBL" id="RJUF01000008">
    <property type="protein sequence ID" value="MCP9762306.1"/>
    <property type="molecule type" value="Genomic_DNA"/>
</dbReference>